<gene>
    <name evidence="2" type="ORF">WN55_07014</name>
</gene>
<dbReference type="Proteomes" id="UP000076502">
    <property type="component" value="Unassembled WGS sequence"/>
</dbReference>
<dbReference type="EMBL" id="KQ435075">
    <property type="protein sequence ID" value="KZC14416.1"/>
    <property type="molecule type" value="Genomic_DNA"/>
</dbReference>
<reference evidence="2 3" key="1">
    <citation type="submission" date="2015-07" db="EMBL/GenBank/DDBJ databases">
        <title>The genome of Dufourea novaeangliae.</title>
        <authorList>
            <person name="Pan H."/>
            <person name="Kapheim K."/>
        </authorList>
    </citation>
    <scope>NUCLEOTIDE SEQUENCE [LARGE SCALE GENOMIC DNA]</scope>
    <source>
        <strain evidence="2">0120121106</strain>
        <tissue evidence="2">Whole body</tissue>
    </source>
</reference>
<accession>A0A154PR74</accession>
<dbReference type="AlphaFoldDB" id="A0A154PR74"/>
<keyword evidence="3" id="KW-1185">Reference proteome</keyword>
<feature type="transmembrane region" description="Helical" evidence="1">
    <location>
        <begin position="45"/>
        <end position="68"/>
    </location>
</feature>
<keyword evidence="1" id="KW-0812">Transmembrane</keyword>
<evidence type="ECO:0000313" key="3">
    <source>
        <dbReference type="Proteomes" id="UP000076502"/>
    </source>
</evidence>
<organism evidence="2 3">
    <name type="scientific">Dufourea novaeangliae</name>
    <name type="common">Sweat bee</name>
    <dbReference type="NCBI Taxonomy" id="178035"/>
    <lineage>
        <taxon>Eukaryota</taxon>
        <taxon>Metazoa</taxon>
        <taxon>Ecdysozoa</taxon>
        <taxon>Arthropoda</taxon>
        <taxon>Hexapoda</taxon>
        <taxon>Insecta</taxon>
        <taxon>Pterygota</taxon>
        <taxon>Neoptera</taxon>
        <taxon>Endopterygota</taxon>
        <taxon>Hymenoptera</taxon>
        <taxon>Apocrita</taxon>
        <taxon>Aculeata</taxon>
        <taxon>Apoidea</taxon>
        <taxon>Anthophila</taxon>
        <taxon>Halictidae</taxon>
        <taxon>Rophitinae</taxon>
        <taxon>Dufourea</taxon>
    </lineage>
</organism>
<name>A0A154PR74_DUFNO</name>
<keyword evidence="1" id="KW-1133">Transmembrane helix</keyword>
<sequence length="89" mass="10373">MRAPLKVSSVELQNRKQFFGILWMRHLLRCHQWDFLNKKQFSETLWMTLCLITSWAGGGGITPCLIMWNCIRGVDFKVDSINVNIIGFL</sequence>
<keyword evidence="1" id="KW-0472">Membrane</keyword>
<evidence type="ECO:0000313" key="2">
    <source>
        <dbReference type="EMBL" id="KZC14416.1"/>
    </source>
</evidence>
<proteinExistence type="predicted"/>
<evidence type="ECO:0000256" key="1">
    <source>
        <dbReference type="SAM" id="Phobius"/>
    </source>
</evidence>
<protein>
    <submittedName>
        <fullName evidence="2">Uncharacterized protein</fullName>
    </submittedName>
</protein>